<evidence type="ECO:0000256" key="2">
    <source>
        <dbReference type="ARBA" id="ARBA00022692"/>
    </source>
</evidence>
<feature type="chain" id="PRO_5035473184" description="GOST seven transmembrane domain-containing protein" evidence="8">
    <location>
        <begin position="16"/>
        <end position="583"/>
    </location>
</feature>
<dbReference type="Pfam" id="PF06814">
    <property type="entry name" value="GOST_TM"/>
    <property type="match status" value="1"/>
</dbReference>
<feature type="transmembrane region" description="Helical" evidence="7">
    <location>
        <begin position="432"/>
        <end position="453"/>
    </location>
</feature>
<name>A0A8K1C3D8_PYTOL</name>
<dbReference type="AlphaFoldDB" id="A0A8K1C3D8"/>
<keyword evidence="4 7" id="KW-1133">Transmembrane helix</keyword>
<evidence type="ECO:0000259" key="9">
    <source>
        <dbReference type="Pfam" id="PF06814"/>
    </source>
</evidence>
<feature type="signal peptide" evidence="8">
    <location>
        <begin position="1"/>
        <end position="15"/>
    </location>
</feature>
<dbReference type="EMBL" id="SPLM01000147">
    <property type="protein sequence ID" value="TMW55685.1"/>
    <property type="molecule type" value="Genomic_DNA"/>
</dbReference>
<dbReference type="GO" id="GO:0016020">
    <property type="term" value="C:membrane"/>
    <property type="evidence" value="ECO:0007669"/>
    <property type="project" value="UniProtKB-SubCell"/>
</dbReference>
<evidence type="ECO:0000256" key="3">
    <source>
        <dbReference type="ARBA" id="ARBA00022729"/>
    </source>
</evidence>
<keyword evidence="2 7" id="KW-0812">Transmembrane</keyword>
<keyword evidence="5 7" id="KW-0472">Membrane</keyword>
<organism evidence="10 11">
    <name type="scientific">Pythium oligandrum</name>
    <name type="common">Mycoparasitic fungus</name>
    <dbReference type="NCBI Taxonomy" id="41045"/>
    <lineage>
        <taxon>Eukaryota</taxon>
        <taxon>Sar</taxon>
        <taxon>Stramenopiles</taxon>
        <taxon>Oomycota</taxon>
        <taxon>Peronosporomycetes</taxon>
        <taxon>Pythiales</taxon>
        <taxon>Pythiaceae</taxon>
        <taxon>Pythium</taxon>
    </lineage>
</organism>
<evidence type="ECO:0000256" key="1">
    <source>
        <dbReference type="ARBA" id="ARBA00004141"/>
    </source>
</evidence>
<evidence type="ECO:0000256" key="4">
    <source>
        <dbReference type="ARBA" id="ARBA00022989"/>
    </source>
</evidence>
<dbReference type="GO" id="GO:0005794">
    <property type="term" value="C:Golgi apparatus"/>
    <property type="evidence" value="ECO:0007669"/>
    <property type="project" value="TreeGrafter"/>
</dbReference>
<feature type="transmembrane region" description="Helical" evidence="7">
    <location>
        <begin position="353"/>
        <end position="374"/>
    </location>
</feature>
<evidence type="ECO:0000256" key="6">
    <source>
        <dbReference type="SAM" id="MobiDB-lite"/>
    </source>
</evidence>
<feature type="region of interest" description="Disordered" evidence="6">
    <location>
        <begin position="559"/>
        <end position="583"/>
    </location>
</feature>
<feature type="compositionally biased region" description="Basic and acidic residues" evidence="6">
    <location>
        <begin position="570"/>
        <end position="583"/>
    </location>
</feature>
<reference evidence="10" key="1">
    <citation type="submission" date="2019-03" db="EMBL/GenBank/DDBJ databases">
        <title>Long read genome sequence of the mycoparasitic Pythium oligandrum ATCC 38472 isolated from sugarbeet rhizosphere.</title>
        <authorList>
            <person name="Gaulin E."/>
        </authorList>
    </citation>
    <scope>NUCLEOTIDE SEQUENCE</scope>
    <source>
        <strain evidence="10">ATCC 38472_TT</strain>
    </source>
</reference>
<gene>
    <name evidence="10" type="ORF">Poli38472_010567</name>
</gene>
<feature type="transmembrane region" description="Helical" evidence="7">
    <location>
        <begin position="286"/>
        <end position="304"/>
    </location>
</feature>
<accession>A0A8K1C3D8</accession>
<sequence length="583" mass="67034">MVLFAWLLSAPSIDALHVSFARFFRYENRAQEVVKTTNITSSSGKNTTVKQGSAYSYGMGALIRWNTYSILSTFGIEAGGRVEFEVTNLTYVAFPPKYSSKRVPVVFTLYDNDQWRAYSVLQLRELPLRSPTILCHYPSMLRHTFTDQDFKSGNTTHRVVFDVTKSSQYTLQVQVCGDASVFVAGNAMMVNVGFDQQLSEHLPVEDLGRIPLYKAIIVIYSILTALWIIECFLRRKIVPKINHAFQMALHCKLLEIFVKLWYFHELSLRGQPNIALKATQNLAESTANAVFLAVMLLAALGWSLTRDQLYRRERRLIGLMYMVYFFVASLKAMCDSEEDVCKVYMLTEYLIRSIMMLGVIVSLNFTISQIRLALTEARWNHHVTPLTYMKLNQFMKFRYVFLVYLLIPTSLLIMNLLVLTPPGSWRQDWVNYFLGEACILVMYVSVGIILRPLDSYTYARISRGTRTANSSAANELQPQIPRPDPFLVAREPQSPLNTVDATIAAVGVRVESRDLQPRKLLSRATEDCFKNTRTRQRLQITRHRRHQRLSPLLLRTIRRHHHQDNTSQRCKNDSSEKAVKIHT</sequence>
<feature type="transmembrane region" description="Helical" evidence="7">
    <location>
        <begin position="316"/>
        <end position="333"/>
    </location>
</feature>
<evidence type="ECO:0000313" key="11">
    <source>
        <dbReference type="Proteomes" id="UP000794436"/>
    </source>
</evidence>
<dbReference type="InterPro" id="IPR009637">
    <property type="entry name" value="GPR107/GPR108-like"/>
</dbReference>
<feature type="domain" description="GOST seven transmembrane" evidence="9">
    <location>
        <begin position="210"/>
        <end position="452"/>
    </location>
</feature>
<comment type="subcellular location">
    <subcellularLocation>
        <location evidence="1">Membrane</location>
        <topology evidence="1">Multi-pass membrane protein</topology>
    </subcellularLocation>
</comment>
<proteinExistence type="predicted"/>
<dbReference type="OrthoDB" id="59319at2759"/>
<evidence type="ECO:0000256" key="8">
    <source>
        <dbReference type="SAM" id="SignalP"/>
    </source>
</evidence>
<dbReference type="PANTHER" id="PTHR21229">
    <property type="entry name" value="LUNG SEVEN TRANSMEMBRANE RECEPTOR"/>
    <property type="match status" value="1"/>
</dbReference>
<evidence type="ECO:0000313" key="10">
    <source>
        <dbReference type="EMBL" id="TMW55685.1"/>
    </source>
</evidence>
<dbReference type="InterPro" id="IPR053937">
    <property type="entry name" value="GOST_TM"/>
</dbReference>
<evidence type="ECO:0000256" key="5">
    <source>
        <dbReference type="ARBA" id="ARBA00023136"/>
    </source>
</evidence>
<dbReference type="Proteomes" id="UP000794436">
    <property type="component" value="Unassembled WGS sequence"/>
</dbReference>
<protein>
    <recommendedName>
        <fullName evidence="9">GOST seven transmembrane domain-containing protein</fullName>
    </recommendedName>
</protein>
<keyword evidence="11" id="KW-1185">Reference proteome</keyword>
<keyword evidence="3 8" id="KW-0732">Signal</keyword>
<feature type="transmembrane region" description="Helical" evidence="7">
    <location>
        <begin position="399"/>
        <end position="420"/>
    </location>
</feature>
<comment type="caution">
    <text evidence="10">The sequence shown here is derived from an EMBL/GenBank/DDBJ whole genome shotgun (WGS) entry which is preliminary data.</text>
</comment>
<evidence type="ECO:0000256" key="7">
    <source>
        <dbReference type="SAM" id="Phobius"/>
    </source>
</evidence>